<dbReference type="RefSeq" id="WP_184072680.1">
    <property type="nucleotide sequence ID" value="NZ_JACHDS010000001.1"/>
</dbReference>
<evidence type="ECO:0000313" key="4">
    <source>
        <dbReference type="Proteomes" id="UP000546642"/>
    </source>
</evidence>
<dbReference type="Pfam" id="PF07331">
    <property type="entry name" value="TctB"/>
    <property type="match status" value="1"/>
</dbReference>
<keyword evidence="1" id="KW-0472">Membrane</keyword>
<comment type="caution">
    <text evidence="3">The sequence shown here is derived from an EMBL/GenBank/DDBJ whole genome shotgun (WGS) entry which is preliminary data.</text>
</comment>
<feature type="transmembrane region" description="Helical" evidence="1">
    <location>
        <begin position="118"/>
        <end position="135"/>
    </location>
</feature>
<dbReference type="EMBL" id="JACHDS010000001">
    <property type="protein sequence ID" value="MBB6170198.1"/>
    <property type="molecule type" value="Genomic_DNA"/>
</dbReference>
<feature type="transmembrane region" description="Helical" evidence="1">
    <location>
        <begin position="142"/>
        <end position="164"/>
    </location>
</feature>
<organism evidence="3 4">
    <name type="scientific">Nocardiopsis mwathae</name>
    <dbReference type="NCBI Taxonomy" id="1472723"/>
    <lineage>
        <taxon>Bacteria</taxon>
        <taxon>Bacillati</taxon>
        <taxon>Actinomycetota</taxon>
        <taxon>Actinomycetes</taxon>
        <taxon>Streptosporangiales</taxon>
        <taxon>Nocardiopsidaceae</taxon>
        <taxon>Nocardiopsis</taxon>
    </lineage>
</organism>
<feature type="domain" description="DUF1468" evidence="2">
    <location>
        <begin position="13"/>
        <end position="165"/>
    </location>
</feature>
<dbReference type="AlphaFoldDB" id="A0A7W9YDK3"/>
<name>A0A7W9YDK3_9ACTN</name>
<dbReference type="InterPro" id="IPR009936">
    <property type="entry name" value="DUF1468"/>
</dbReference>
<evidence type="ECO:0000256" key="1">
    <source>
        <dbReference type="SAM" id="Phobius"/>
    </source>
</evidence>
<feature type="transmembrane region" description="Helical" evidence="1">
    <location>
        <begin position="95"/>
        <end position="112"/>
    </location>
</feature>
<proteinExistence type="predicted"/>
<accession>A0A7W9YDK3</accession>
<protein>
    <submittedName>
        <fullName evidence="3">Putative tricarboxylic transport membrane protein</fullName>
    </submittedName>
</protein>
<evidence type="ECO:0000313" key="3">
    <source>
        <dbReference type="EMBL" id="MBB6170198.1"/>
    </source>
</evidence>
<keyword evidence="4" id="KW-1185">Reference proteome</keyword>
<sequence length="171" mass="18050">MGPFRFSDRTLAVAIGLFAAGYLVLAFDLPDFTAVQVPVQPATLPRWLGAVLLLLAVLLFFQRRDPEAGVGADSAPTATTASPGPDARLGRIGDTRLELALFAASIAVYIALLEPVGFLISTAVYLAGATAYLGYRRHWVTGLLSVGVAAGLYFLMSDFLNVALPPGPLPF</sequence>
<gene>
    <name evidence="3" type="ORF">HNR23_000258</name>
</gene>
<feature type="transmembrane region" description="Helical" evidence="1">
    <location>
        <begin position="42"/>
        <end position="61"/>
    </location>
</feature>
<reference evidence="3 4" key="1">
    <citation type="submission" date="2020-08" db="EMBL/GenBank/DDBJ databases">
        <title>Sequencing the genomes of 1000 actinobacteria strains.</title>
        <authorList>
            <person name="Klenk H.-P."/>
        </authorList>
    </citation>
    <scope>NUCLEOTIDE SEQUENCE [LARGE SCALE GENOMIC DNA]</scope>
    <source>
        <strain evidence="3 4">DSM 46659</strain>
    </source>
</reference>
<evidence type="ECO:0000259" key="2">
    <source>
        <dbReference type="Pfam" id="PF07331"/>
    </source>
</evidence>
<keyword evidence="1" id="KW-0812">Transmembrane</keyword>
<keyword evidence="1" id="KW-1133">Transmembrane helix</keyword>
<dbReference type="Proteomes" id="UP000546642">
    <property type="component" value="Unassembled WGS sequence"/>
</dbReference>